<name>A0A6A5BDE9_NAEFO</name>
<dbReference type="Proteomes" id="UP000444721">
    <property type="component" value="Unassembled WGS sequence"/>
</dbReference>
<dbReference type="OMA" id="CNINCAI"/>
<reference evidence="2 3" key="1">
    <citation type="journal article" date="2019" name="Sci. Rep.">
        <title>Nanopore sequencing improves the draft genome of the human pathogenic amoeba Naegleria fowleri.</title>
        <authorList>
            <person name="Liechti N."/>
            <person name="Schurch N."/>
            <person name="Bruggmann R."/>
            <person name="Wittwer M."/>
        </authorList>
    </citation>
    <scope>NUCLEOTIDE SEQUENCE [LARGE SCALE GENOMIC DNA]</scope>
    <source>
        <strain evidence="2 3">ATCC 30894</strain>
    </source>
</reference>
<dbReference type="EMBL" id="VFQX01000048">
    <property type="protein sequence ID" value="KAF0975087.1"/>
    <property type="molecule type" value="Genomic_DNA"/>
</dbReference>
<dbReference type="VEuPathDB" id="AmoebaDB:NF0073320"/>
<dbReference type="InterPro" id="IPR036322">
    <property type="entry name" value="WD40_repeat_dom_sf"/>
</dbReference>
<dbReference type="RefSeq" id="XP_044559800.1">
    <property type="nucleotide sequence ID" value="XM_044709409.1"/>
</dbReference>
<evidence type="ECO:0000256" key="1">
    <source>
        <dbReference type="SAM" id="MobiDB-lite"/>
    </source>
</evidence>
<dbReference type="VEuPathDB" id="AmoebaDB:NfTy_044760"/>
<dbReference type="PANTHER" id="PTHR16317">
    <property type="entry name" value="INTEGRIN ALPHA REPEAT DOMAIN-CONTAINING"/>
    <property type="match status" value="1"/>
</dbReference>
<keyword evidence="3" id="KW-1185">Reference proteome</keyword>
<evidence type="ECO:0000313" key="3">
    <source>
        <dbReference type="Proteomes" id="UP000444721"/>
    </source>
</evidence>
<feature type="region of interest" description="Disordered" evidence="1">
    <location>
        <begin position="211"/>
        <end position="262"/>
    </location>
</feature>
<dbReference type="GeneID" id="68113058"/>
<protein>
    <submittedName>
        <fullName evidence="2">Uncharacterized protein</fullName>
    </submittedName>
</protein>
<comment type="caution">
    <text evidence="2">The sequence shown here is derived from an EMBL/GenBank/DDBJ whole genome shotgun (WGS) entry which is preliminary data.</text>
</comment>
<dbReference type="SUPFAM" id="SSF50978">
    <property type="entry name" value="WD40 repeat-like"/>
    <property type="match status" value="1"/>
</dbReference>
<dbReference type="InterPro" id="IPR031793">
    <property type="entry name" value="KICSTOR_ITFG2"/>
</dbReference>
<feature type="compositionally biased region" description="Low complexity" evidence="1">
    <location>
        <begin position="220"/>
        <end position="236"/>
    </location>
</feature>
<dbReference type="VEuPathDB" id="AmoebaDB:NF0073310"/>
<proteinExistence type="predicted"/>
<dbReference type="AlphaFoldDB" id="A0A6A5BDE9"/>
<accession>A0A6A5BDE9</accession>
<dbReference type="OrthoDB" id="9996127at2759"/>
<dbReference type="PANTHER" id="PTHR16317:SF1">
    <property type="entry name" value="KICSTOR COMPLEX PROTEIN ITFG2"/>
    <property type="match status" value="1"/>
</dbReference>
<dbReference type="GO" id="GO:0032006">
    <property type="term" value="P:regulation of TOR signaling"/>
    <property type="evidence" value="ECO:0007669"/>
    <property type="project" value="TreeGrafter"/>
</dbReference>
<organism evidence="2 3">
    <name type="scientific">Naegleria fowleri</name>
    <name type="common">Brain eating amoeba</name>
    <dbReference type="NCBI Taxonomy" id="5763"/>
    <lineage>
        <taxon>Eukaryota</taxon>
        <taxon>Discoba</taxon>
        <taxon>Heterolobosea</taxon>
        <taxon>Tetramitia</taxon>
        <taxon>Eutetramitia</taxon>
        <taxon>Vahlkampfiidae</taxon>
        <taxon>Naegleria</taxon>
    </lineage>
</organism>
<evidence type="ECO:0000313" key="2">
    <source>
        <dbReference type="EMBL" id="KAF0975087.1"/>
    </source>
</evidence>
<sequence length="506" mass="56150">MVLNHHHAPKLSIQPQHHQQASLLISDEKSNSESSIINNTSNGSLRQVSFVDSYDLQFEQKSSISQNAMLLADINGDGFKELIVGNTFGTLCIYQFITHKHPKYICHNLGTISFITNTEIVCSCTGKIIPVLLVLTAEGEAHIFKLVDKSVAIGVCFDDSQSIESEINTQQYTAWNDDASVNSYESGLTIDSAFNTSFHESSSQHQILDATTPPSIHIPSANSSTSLVSPSSPNVTEQQNTIPPSRSPSPPTVSLPTRMHDHHTHLKSLARSEFITPNATYRIPCNVNCAVFFDIDHDGTNELILGGNNRNLFVYKFGEKITFYKEVNTRNNQIHSMALHDGMLIIGFVSGALGIVPSIDTVIIIEPKYINFKNDPLTVVGNIKFGENNCIAMCGLSGEVIILDPLKHFQISELLHTKGTQMFNSSMGKTKQNYYQHYDYILNIQHEILSISAHHFVTTSTDSQVVISSWDGIIYILDKDKNIVTYNFKSPLANCYCGLFFSHTTT</sequence>
<gene>
    <name evidence="2" type="ORF">FDP41_005840</name>
</gene>
<dbReference type="VEuPathDB" id="AmoebaDB:FDP41_005840"/>